<dbReference type="NCBIfam" id="TIGR01627">
    <property type="entry name" value="A_thal_3515"/>
    <property type="match status" value="1"/>
</dbReference>
<evidence type="ECO:0000313" key="7">
    <source>
        <dbReference type="Proteomes" id="UP001055439"/>
    </source>
</evidence>
<protein>
    <recommendedName>
        <fullName evidence="8">Polysaccharide biosynthesis domain-containing protein</fullName>
    </recommendedName>
</protein>
<name>A0A9E7LF22_9LILI</name>
<feature type="transmembrane region" description="Helical" evidence="5">
    <location>
        <begin position="21"/>
        <end position="39"/>
    </location>
</feature>
<reference evidence="6" key="1">
    <citation type="submission" date="2022-05" db="EMBL/GenBank/DDBJ databases">
        <title>The Musa troglodytarum L. genome provides insights into the mechanism of non-climacteric behaviour and enrichment of carotenoids.</title>
        <authorList>
            <person name="Wang J."/>
        </authorList>
    </citation>
    <scope>NUCLEOTIDE SEQUENCE</scope>
    <source>
        <tissue evidence="6">Leaf</tissue>
    </source>
</reference>
<dbReference type="InterPro" id="IPR006514">
    <property type="entry name" value="IRX15/GXM/AGM"/>
</dbReference>
<evidence type="ECO:0000256" key="1">
    <source>
        <dbReference type="ARBA" id="ARBA00004194"/>
    </source>
</evidence>
<proteinExistence type="predicted"/>
<evidence type="ECO:0008006" key="8">
    <source>
        <dbReference type="Google" id="ProtNLM"/>
    </source>
</evidence>
<organism evidence="6 7">
    <name type="scientific">Musa troglodytarum</name>
    <name type="common">fe'i banana</name>
    <dbReference type="NCBI Taxonomy" id="320322"/>
    <lineage>
        <taxon>Eukaryota</taxon>
        <taxon>Viridiplantae</taxon>
        <taxon>Streptophyta</taxon>
        <taxon>Embryophyta</taxon>
        <taxon>Tracheophyta</taxon>
        <taxon>Spermatophyta</taxon>
        <taxon>Magnoliopsida</taxon>
        <taxon>Liliopsida</taxon>
        <taxon>Zingiberales</taxon>
        <taxon>Musaceae</taxon>
        <taxon>Musa</taxon>
    </lineage>
</organism>
<dbReference type="PANTHER" id="PTHR31444">
    <property type="entry name" value="OS11G0490100 PROTEIN"/>
    <property type="match status" value="1"/>
</dbReference>
<evidence type="ECO:0000256" key="4">
    <source>
        <dbReference type="ARBA" id="ARBA00023136"/>
    </source>
</evidence>
<dbReference type="AlphaFoldDB" id="A0A9E7LF22"/>
<keyword evidence="4 5" id="KW-0472">Membrane</keyword>
<comment type="subcellular location">
    <subcellularLocation>
        <location evidence="1">Golgi apparatus membrane</location>
        <topology evidence="1">Single-pass membrane protein</topology>
    </subcellularLocation>
</comment>
<gene>
    <name evidence="6" type="ORF">MUK42_15203</name>
</gene>
<keyword evidence="2 5" id="KW-0812">Transmembrane</keyword>
<keyword evidence="7" id="KW-1185">Reference proteome</keyword>
<dbReference type="Proteomes" id="UP001055439">
    <property type="component" value="Chromosome 9"/>
</dbReference>
<dbReference type="Pfam" id="PF21729">
    <property type="entry name" value="IRX15_IRX15L_GXM"/>
    <property type="match status" value="1"/>
</dbReference>
<evidence type="ECO:0000256" key="3">
    <source>
        <dbReference type="ARBA" id="ARBA00022989"/>
    </source>
</evidence>
<evidence type="ECO:0000256" key="5">
    <source>
        <dbReference type="SAM" id="Phobius"/>
    </source>
</evidence>
<accession>A0A9E7LF22</accession>
<dbReference type="EMBL" id="CP097511">
    <property type="protein sequence ID" value="URE48395.1"/>
    <property type="molecule type" value="Genomic_DNA"/>
</dbReference>
<dbReference type="GO" id="GO:0000139">
    <property type="term" value="C:Golgi membrane"/>
    <property type="evidence" value="ECO:0007669"/>
    <property type="project" value="UniProtKB-SubCell"/>
</dbReference>
<dbReference type="OrthoDB" id="1896682at2759"/>
<evidence type="ECO:0000256" key="2">
    <source>
        <dbReference type="ARBA" id="ARBA00022692"/>
    </source>
</evidence>
<keyword evidence="3 5" id="KW-1133">Transmembrane helix</keyword>
<evidence type="ECO:0000313" key="6">
    <source>
        <dbReference type="EMBL" id="URE48395.1"/>
    </source>
</evidence>
<dbReference type="GO" id="GO:0045492">
    <property type="term" value="P:xylan biosynthetic process"/>
    <property type="evidence" value="ECO:0007669"/>
    <property type="project" value="InterPro"/>
</dbReference>
<sequence>MNEVVRWTRERDKMIPKKATIIILVIFSALSFLKLYTLAPTISEYELPYVSHKISHHDSLPAEDTLAEDTLSPKEYQLLSNLISRRAPCNLLFFGLKPQFLDLAALNTEGTTIFLEDDSEKLKTQLPKGMGIYLVKNHEKAGKGFELLEHARKHPSCGLQVGLITESGCKLALKGLPEAVYGRKWDVIVIDGPSGDQPEAPGRMGAIYTAARLAHMGVDADVFVHDTDRMIEKWYSWEFLCHENLVSSKGKLWHFRVAAHSGSDRFCSQSAVQIL</sequence>